<dbReference type="InterPro" id="IPR036388">
    <property type="entry name" value="WH-like_DNA-bd_sf"/>
</dbReference>
<keyword evidence="2" id="KW-0902">Two-component regulatory system</keyword>
<dbReference type="PANTHER" id="PTHR48111">
    <property type="entry name" value="REGULATOR OF RPOS"/>
    <property type="match status" value="1"/>
</dbReference>
<dbReference type="Gene3D" id="3.40.50.2300">
    <property type="match status" value="1"/>
</dbReference>
<dbReference type="Proteomes" id="UP000325755">
    <property type="component" value="Chromosome"/>
</dbReference>
<dbReference type="GO" id="GO:0032993">
    <property type="term" value="C:protein-DNA complex"/>
    <property type="evidence" value="ECO:0007669"/>
    <property type="project" value="TreeGrafter"/>
</dbReference>
<keyword evidence="9" id="KW-1185">Reference proteome</keyword>
<dbReference type="AlphaFoldDB" id="A0A5Q0BJP6"/>
<evidence type="ECO:0000256" key="2">
    <source>
        <dbReference type="ARBA" id="ARBA00023012"/>
    </source>
</evidence>
<evidence type="ECO:0000256" key="4">
    <source>
        <dbReference type="PROSITE-ProRule" id="PRU00169"/>
    </source>
</evidence>
<dbReference type="InterPro" id="IPR039420">
    <property type="entry name" value="WalR-like"/>
</dbReference>
<feature type="modified residue" description="4-aspartylphosphate" evidence="4">
    <location>
        <position position="57"/>
    </location>
</feature>
<reference evidence="8 9" key="1">
    <citation type="submission" date="2019-09" db="EMBL/GenBank/DDBJ databases">
        <title>Ecophysiology of the spiral-shaped methanotroph Methylospira mobilis as revealed by the complete genome sequence.</title>
        <authorList>
            <person name="Oshkin I.Y."/>
            <person name="Dedysh S.N."/>
            <person name="Miroshnikov K."/>
            <person name="Danilova O.V."/>
            <person name="Hakobyan A."/>
            <person name="Liesack W."/>
        </authorList>
    </citation>
    <scope>NUCLEOTIDE SEQUENCE [LARGE SCALE GENOMIC DNA]</scope>
    <source>
        <strain evidence="8 9">Shm1</strain>
    </source>
</reference>
<evidence type="ECO:0000313" key="8">
    <source>
        <dbReference type="EMBL" id="QFY42387.1"/>
    </source>
</evidence>
<dbReference type="PANTHER" id="PTHR48111:SF40">
    <property type="entry name" value="PHOSPHATE REGULON TRANSCRIPTIONAL REGULATORY PROTEIN PHOB"/>
    <property type="match status" value="1"/>
</dbReference>
<dbReference type="PROSITE" id="PS50110">
    <property type="entry name" value="RESPONSE_REGULATORY"/>
    <property type="match status" value="1"/>
</dbReference>
<feature type="domain" description="Response regulatory" evidence="6">
    <location>
        <begin position="8"/>
        <end position="121"/>
    </location>
</feature>
<dbReference type="EMBL" id="CP044205">
    <property type="protein sequence ID" value="QFY42387.1"/>
    <property type="molecule type" value="Genomic_DNA"/>
</dbReference>
<evidence type="ECO:0000259" key="6">
    <source>
        <dbReference type="PROSITE" id="PS50110"/>
    </source>
</evidence>
<evidence type="ECO:0000313" key="9">
    <source>
        <dbReference type="Proteomes" id="UP000325755"/>
    </source>
</evidence>
<organism evidence="8 9">
    <name type="scientific">Candidatus Methylospira mobilis</name>
    <dbReference type="NCBI Taxonomy" id="1808979"/>
    <lineage>
        <taxon>Bacteria</taxon>
        <taxon>Pseudomonadati</taxon>
        <taxon>Pseudomonadota</taxon>
        <taxon>Gammaproteobacteria</taxon>
        <taxon>Methylococcales</taxon>
        <taxon>Methylococcaceae</taxon>
        <taxon>Candidatus Methylospira</taxon>
    </lineage>
</organism>
<protein>
    <submittedName>
        <fullName evidence="8">Response regulator transcription factor</fullName>
    </submittedName>
</protein>
<dbReference type="SMART" id="SM00862">
    <property type="entry name" value="Trans_reg_C"/>
    <property type="match status" value="1"/>
</dbReference>
<dbReference type="Gene3D" id="6.10.250.690">
    <property type="match status" value="1"/>
</dbReference>
<dbReference type="SUPFAM" id="SSF52172">
    <property type="entry name" value="CheY-like"/>
    <property type="match status" value="1"/>
</dbReference>
<dbReference type="GO" id="GO:0006355">
    <property type="term" value="P:regulation of DNA-templated transcription"/>
    <property type="evidence" value="ECO:0007669"/>
    <property type="project" value="InterPro"/>
</dbReference>
<accession>A0A5Q0BJP6</accession>
<dbReference type="SMART" id="SM00448">
    <property type="entry name" value="REC"/>
    <property type="match status" value="1"/>
</dbReference>
<dbReference type="GO" id="GO:0000156">
    <property type="term" value="F:phosphorelay response regulator activity"/>
    <property type="evidence" value="ECO:0007669"/>
    <property type="project" value="TreeGrafter"/>
</dbReference>
<dbReference type="InterPro" id="IPR016032">
    <property type="entry name" value="Sig_transdc_resp-reg_C-effctor"/>
</dbReference>
<sequence>MVQHIKFHIAVVEDDIGLCNDLVEFLGYCGFTASGFESAEAFYQSWHLKQANLVILDIALPGASGLQAAKWLRARSSAGIVMLTGMDSQSDQVVGLEAGADAYLVKNASLEVIHATCRSVLRRLDAAPLPASAQSWLLAPKAWQLTLPTGGKVSLTHTETLFLQCLLLHPGIPASRAELLAALGKADTLSNLRNLDNCAGRLRRKVLKEHDIEIPVRPSYGNGYTFTGDGEIDRS</sequence>
<dbReference type="Gene3D" id="1.10.10.10">
    <property type="entry name" value="Winged helix-like DNA-binding domain superfamily/Winged helix DNA-binding domain"/>
    <property type="match status" value="1"/>
</dbReference>
<evidence type="ECO:0000256" key="1">
    <source>
        <dbReference type="ARBA" id="ARBA00022553"/>
    </source>
</evidence>
<dbReference type="KEGG" id="mmob:F6R98_06890"/>
<feature type="DNA-binding region" description="OmpR/PhoB-type" evidence="5">
    <location>
        <begin position="127"/>
        <end position="228"/>
    </location>
</feature>
<dbReference type="InterPro" id="IPR001867">
    <property type="entry name" value="OmpR/PhoB-type_DNA-bd"/>
</dbReference>
<dbReference type="OrthoDB" id="9796655at2"/>
<dbReference type="PROSITE" id="PS51755">
    <property type="entry name" value="OMPR_PHOB"/>
    <property type="match status" value="1"/>
</dbReference>
<dbReference type="RefSeq" id="WP_153248367.1">
    <property type="nucleotide sequence ID" value="NZ_CP044205.1"/>
</dbReference>
<keyword evidence="1 4" id="KW-0597">Phosphoprotein</keyword>
<feature type="domain" description="OmpR/PhoB-type" evidence="7">
    <location>
        <begin position="127"/>
        <end position="228"/>
    </location>
</feature>
<dbReference type="GO" id="GO:0000976">
    <property type="term" value="F:transcription cis-regulatory region binding"/>
    <property type="evidence" value="ECO:0007669"/>
    <property type="project" value="TreeGrafter"/>
</dbReference>
<proteinExistence type="predicted"/>
<dbReference type="SUPFAM" id="SSF46894">
    <property type="entry name" value="C-terminal effector domain of the bipartite response regulators"/>
    <property type="match status" value="1"/>
</dbReference>
<evidence type="ECO:0000256" key="3">
    <source>
        <dbReference type="ARBA" id="ARBA00023125"/>
    </source>
</evidence>
<keyword evidence="3 5" id="KW-0238">DNA-binding</keyword>
<dbReference type="GO" id="GO:0005829">
    <property type="term" value="C:cytosol"/>
    <property type="evidence" value="ECO:0007669"/>
    <property type="project" value="TreeGrafter"/>
</dbReference>
<dbReference type="Pfam" id="PF00486">
    <property type="entry name" value="Trans_reg_C"/>
    <property type="match status" value="1"/>
</dbReference>
<name>A0A5Q0BJP6_9GAMM</name>
<evidence type="ECO:0000256" key="5">
    <source>
        <dbReference type="PROSITE-ProRule" id="PRU01091"/>
    </source>
</evidence>
<dbReference type="InterPro" id="IPR001789">
    <property type="entry name" value="Sig_transdc_resp-reg_receiver"/>
</dbReference>
<evidence type="ECO:0000259" key="7">
    <source>
        <dbReference type="PROSITE" id="PS51755"/>
    </source>
</evidence>
<dbReference type="InParanoid" id="A0A5Q0BJP6"/>
<dbReference type="CDD" id="cd17574">
    <property type="entry name" value="REC_OmpR"/>
    <property type="match status" value="1"/>
</dbReference>
<gene>
    <name evidence="8" type="ORF">F6R98_06890</name>
</gene>
<dbReference type="Pfam" id="PF00072">
    <property type="entry name" value="Response_reg"/>
    <property type="match status" value="1"/>
</dbReference>
<dbReference type="InterPro" id="IPR011006">
    <property type="entry name" value="CheY-like_superfamily"/>
</dbReference>